<dbReference type="OrthoDB" id="5937513at2"/>
<dbReference type="RefSeq" id="WP_133870419.1">
    <property type="nucleotide sequence ID" value="NZ_SOAU01000001.1"/>
</dbReference>
<dbReference type="Proteomes" id="UP000294558">
    <property type="component" value="Unassembled WGS sequence"/>
</dbReference>
<sequence length="509" mass="54874">MIRFDINPGRLEPLRLHFRECTPRILVVTDGSLNGGTGGFGLSHFIDILSSTQIHGMTPIVEHRDRHAGGPDQAFDDLSISKFDVVFLFGIETTGSALSASALSKVQHFMEDGGGLFSTGDHEDLGTGMSGDIPRVRQMRYWAAADTPDASDSTRLTTNLPGNDVAYTFADQSDEHPQRLYPNFAVGTDGFVLVPIGGASPSRPAHPLIRLTGGGALDVYPDHPHEGECRIPTDLSTTFDLDGSPTAEWPGGPFFFMRPRPRAVAYAMSAGNGFEGPDKSAVVPRSFIAIAAYNGHLGSVGRVVTDATWHHYVNINLTGMRPGGVSNTDMQAIEAFWSNMVNWLMPATVRRCLWPWLVVSTLVDHPLLEEIEIPEPSPKRVRELVALGSAVVSAVDERPGSVGTDAVTDAVAMLAGTTDRKTDDRKFAVNDRLASKVGLALIGAHFAHVAHTLEKGGELHDHDGLERTAKALGDEIVEAVIADERSTLEKSAAELDRTRRLLAEPVPIG</sequence>
<comment type="caution">
    <text evidence="1">The sequence shown here is derived from an EMBL/GenBank/DDBJ whole genome shotgun (WGS) entry which is preliminary data.</text>
</comment>
<reference evidence="1 2" key="1">
    <citation type="submission" date="2019-03" db="EMBL/GenBank/DDBJ databases">
        <title>Sequencing the genomes of 1000 actinobacteria strains.</title>
        <authorList>
            <person name="Klenk H.-P."/>
        </authorList>
    </citation>
    <scope>NUCLEOTIDE SEQUENCE [LARGE SCALE GENOMIC DNA]</scope>
    <source>
        <strain evidence="1 2">DSM 18936</strain>
    </source>
</reference>
<dbReference type="EMBL" id="SOAU01000001">
    <property type="protein sequence ID" value="TDT18187.1"/>
    <property type="molecule type" value="Genomic_DNA"/>
</dbReference>
<name>A0A4R7I3H1_9ACTN</name>
<proteinExistence type="predicted"/>
<evidence type="ECO:0000313" key="2">
    <source>
        <dbReference type="Proteomes" id="UP000294558"/>
    </source>
</evidence>
<keyword evidence="2" id="KW-1185">Reference proteome</keyword>
<dbReference type="AlphaFoldDB" id="A0A4R7I3H1"/>
<dbReference type="SUPFAM" id="SSF52317">
    <property type="entry name" value="Class I glutamine amidotransferase-like"/>
    <property type="match status" value="1"/>
</dbReference>
<dbReference type="InterPro" id="IPR029062">
    <property type="entry name" value="Class_I_gatase-like"/>
</dbReference>
<gene>
    <name evidence="1" type="ORF">BDK89_3804</name>
</gene>
<organism evidence="1 2">
    <name type="scientific">Ilumatobacter fluminis</name>
    <dbReference type="NCBI Taxonomy" id="467091"/>
    <lineage>
        <taxon>Bacteria</taxon>
        <taxon>Bacillati</taxon>
        <taxon>Actinomycetota</taxon>
        <taxon>Acidimicrobiia</taxon>
        <taxon>Acidimicrobiales</taxon>
        <taxon>Ilumatobacteraceae</taxon>
        <taxon>Ilumatobacter</taxon>
    </lineage>
</organism>
<evidence type="ECO:0000313" key="1">
    <source>
        <dbReference type="EMBL" id="TDT18187.1"/>
    </source>
</evidence>
<protein>
    <submittedName>
        <fullName evidence="1">Uncharacterized protein</fullName>
    </submittedName>
</protein>
<accession>A0A4R7I3H1</accession>